<feature type="region of interest" description="Disordered" evidence="1">
    <location>
        <begin position="424"/>
        <end position="491"/>
    </location>
</feature>
<dbReference type="InterPro" id="IPR043472">
    <property type="entry name" value="Macro_dom-like"/>
</dbReference>
<keyword evidence="4" id="KW-1185">Reference proteome</keyword>
<gene>
    <name evidence="3" type="ORF">DL762_007779</name>
</gene>
<accession>A0ABY0H1V4</accession>
<protein>
    <recommendedName>
        <fullName evidence="2">Microbial-type PARG catalytic domain-containing protein</fullName>
    </recommendedName>
</protein>
<dbReference type="InterPro" id="IPR019261">
    <property type="entry name" value="PARG_cat_microbial"/>
</dbReference>
<feature type="region of interest" description="Disordered" evidence="1">
    <location>
        <begin position="240"/>
        <end position="264"/>
    </location>
</feature>
<feature type="compositionally biased region" description="Basic and acidic residues" evidence="1">
    <location>
        <begin position="62"/>
        <end position="71"/>
    </location>
</feature>
<feature type="domain" description="Microbial-type PARG catalytic" evidence="2">
    <location>
        <begin position="112"/>
        <end position="201"/>
    </location>
</feature>
<feature type="compositionally biased region" description="Acidic residues" evidence="1">
    <location>
        <begin position="464"/>
        <end position="491"/>
    </location>
</feature>
<evidence type="ECO:0000256" key="1">
    <source>
        <dbReference type="SAM" id="MobiDB-lite"/>
    </source>
</evidence>
<dbReference type="Gene3D" id="3.40.220.10">
    <property type="entry name" value="Leucine Aminopeptidase, subunit E, domain 1"/>
    <property type="match status" value="1"/>
</dbReference>
<dbReference type="SUPFAM" id="SSF52949">
    <property type="entry name" value="Macro domain-like"/>
    <property type="match status" value="1"/>
</dbReference>
<feature type="compositionally biased region" description="Gly residues" evidence="1">
    <location>
        <begin position="92"/>
        <end position="101"/>
    </location>
</feature>
<sequence length="491" mass="52801">MGRTEPSYGRPPAGFRRDARAKRAKATANKVIPALLSAHPRARRGVESAELIVDPPPLLRGSRRDGENDRKTKTKKKQKQMASSLPLKMSSEGGGAGAGVGGGKPRILMRVADTLTVARSLLTGTTTKGKAEDLGNREARVGILNMASPLAPGGGVLNGSAAQQEVSLCMRTTLLPSLRDGFYRLPELGAVYTPDVLVFRDSAADEDGGGGDEDFPLLGKADRWFVDCVSAAMLRMPETEELEVEVVPEPEPEAGNGDGDDVDVDVDAGVGVGRRRGYADATDRELVRRKMRVVMRVFQAKGVRRVVLGAWGCGAYGNPVEEIADAWKKVLLGSGREGNGNGRGRNNAKKEETWDGIEEVVFAIRSAGLAERFARAFGDGLVRDEQESHEEAAEESQEDGDDPEEAGLRELRDKVRQMELQIRQARNPHMKSGLSAVIASLRSQLPEGGKSSDQHGSSSHTHEDEDGEEDGEDEGTDDGPSEDDTGQQDKL</sequence>
<feature type="compositionally biased region" description="Acidic residues" evidence="1">
    <location>
        <begin position="392"/>
        <end position="405"/>
    </location>
</feature>
<evidence type="ECO:0000259" key="2">
    <source>
        <dbReference type="Pfam" id="PF10021"/>
    </source>
</evidence>
<feature type="region of interest" description="Disordered" evidence="1">
    <location>
        <begin position="1"/>
        <end position="101"/>
    </location>
</feature>
<name>A0ABY0H1V4_9PEZI</name>
<dbReference type="Pfam" id="PF10021">
    <property type="entry name" value="PARG_cat_microb"/>
    <property type="match status" value="1"/>
</dbReference>
<evidence type="ECO:0000313" key="4">
    <source>
        <dbReference type="Proteomes" id="UP000294003"/>
    </source>
</evidence>
<feature type="region of interest" description="Disordered" evidence="1">
    <location>
        <begin position="384"/>
        <end position="405"/>
    </location>
</feature>
<proteinExistence type="predicted"/>
<dbReference type="PANTHER" id="PTHR35596:SF1">
    <property type="entry name" value="MICROBIAL-TYPE PARG CATALYTIC DOMAIN-CONTAINING PROTEIN"/>
    <property type="match status" value="1"/>
</dbReference>
<dbReference type="Proteomes" id="UP000294003">
    <property type="component" value="Unassembled WGS sequence"/>
</dbReference>
<comment type="caution">
    <text evidence="3">The sequence shown here is derived from an EMBL/GenBank/DDBJ whole genome shotgun (WGS) entry which is preliminary data.</text>
</comment>
<evidence type="ECO:0000313" key="3">
    <source>
        <dbReference type="EMBL" id="RYO80192.1"/>
    </source>
</evidence>
<dbReference type="PANTHER" id="PTHR35596">
    <property type="entry name" value="DUF2263 DOMAIN-CONTAINING PROTEIN"/>
    <property type="match status" value="1"/>
</dbReference>
<organism evidence="3 4">
    <name type="scientific">Monosporascus cannonballus</name>
    <dbReference type="NCBI Taxonomy" id="155416"/>
    <lineage>
        <taxon>Eukaryota</taxon>
        <taxon>Fungi</taxon>
        <taxon>Dikarya</taxon>
        <taxon>Ascomycota</taxon>
        <taxon>Pezizomycotina</taxon>
        <taxon>Sordariomycetes</taxon>
        <taxon>Xylariomycetidae</taxon>
        <taxon>Xylariales</taxon>
        <taxon>Xylariales incertae sedis</taxon>
        <taxon>Monosporascus</taxon>
    </lineage>
</organism>
<dbReference type="EMBL" id="QJNS01000298">
    <property type="protein sequence ID" value="RYO80192.1"/>
    <property type="molecule type" value="Genomic_DNA"/>
</dbReference>
<reference evidence="3 4" key="1">
    <citation type="submission" date="2018-06" db="EMBL/GenBank/DDBJ databases">
        <title>Complete Genomes of Monosporascus.</title>
        <authorList>
            <person name="Robinson A.J."/>
            <person name="Natvig D.O."/>
        </authorList>
    </citation>
    <scope>NUCLEOTIDE SEQUENCE [LARGE SCALE GENOMIC DNA]</scope>
    <source>
        <strain evidence="3 4">CBS 609.92</strain>
    </source>
</reference>